<dbReference type="CDD" id="cd00090">
    <property type="entry name" value="HTH_ARSR"/>
    <property type="match status" value="1"/>
</dbReference>
<protein>
    <submittedName>
        <fullName evidence="5">ArsR family transcriptional regulator</fullName>
    </submittedName>
</protein>
<dbReference type="PANTHER" id="PTHR33154">
    <property type="entry name" value="TRANSCRIPTIONAL REGULATOR, ARSR FAMILY"/>
    <property type="match status" value="1"/>
</dbReference>
<dbReference type="AlphaFoldDB" id="A0A8G1EHK5"/>
<reference evidence="5" key="1">
    <citation type="journal article" date="2005" name="Int. J. Syst. Evol. Microbiol.">
        <title>Methanofollis formosanus sp. nov., isolated from a fish pond.</title>
        <authorList>
            <person name="Wu S.Y."/>
            <person name="Chen S.C."/>
            <person name="Lai M.C."/>
        </authorList>
    </citation>
    <scope>NUCLEOTIDE SEQUENCE</scope>
    <source>
        <strain evidence="5">ML15</strain>
    </source>
</reference>
<reference evidence="5" key="2">
    <citation type="submission" date="2019-03" db="EMBL/GenBank/DDBJ databases">
        <authorList>
            <person name="Chen S.-C."/>
            <person name="Wu S.-Y."/>
            <person name="Lai M.-C."/>
        </authorList>
    </citation>
    <scope>NUCLEOTIDE SEQUENCE</scope>
    <source>
        <strain evidence="5">ML15</strain>
    </source>
</reference>
<evidence type="ECO:0000256" key="3">
    <source>
        <dbReference type="ARBA" id="ARBA00023163"/>
    </source>
</evidence>
<feature type="domain" description="HTH arsR-type" evidence="4">
    <location>
        <begin position="14"/>
        <end position="98"/>
    </location>
</feature>
<organism evidence="5 6">
    <name type="scientific">Methanofollis formosanus</name>
    <dbReference type="NCBI Taxonomy" id="299308"/>
    <lineage>
        <taxon>Archaea</taxon>
        <taxon>Methanobacteriati</taxon>
        <taxon>Methanobacteriota</taxon>
        <taxon>Stenosarchaea group</taxon>
        <taxon>Methanomicrobia</taxon>
        <taxon>Methanomicrobiales</taxon>
        <taxon>Methanomicrobiaceae</taxon>
        <taxon>Methanofollis</taxon>
    </lineage>
</organism>
<evidence type="ECO:0000259" key="4">
    <source>
        <dbReference type="SMART" id="SM00418"/>
    </source>
</evidence>
<keyword evidence="1" id="KW-0805">Transcription regulation</keyword>
<dbReference type="InterPro" id="IPR011991">
    <property type="entry name" value="ArsR-like_HTH"/>
</dbReference>
<gene>
    <name evidence="5" type="ORF">E2N92_03580</name>
</gene>
<keyword evidence="2" id="KW-0238">DNA-binding</keyword>
<dbReference type="PANTHER" id="PTHR33154:SF33">
    <property type="entry name" value="TRANSCRIPTIONAL REPRESSOR SDPR"/>
    <property type="match status" value="1"/>
</dbReference>
<dbReference type="InterPro" id="IPR036388">
    <property type="entry name" value="WH-like_DNA-bd_sf"/>
</dbReference>
<dbReference type="Proteomes" id="UP000826709">
    <property type="component" value="Chromosome"/>
</dbReference>
<evidence type="ECO:0000313" key="5">
    <source>
        <dbReference type="EMBL" id="QYZ80384.1"/>
    </source>
</evidence>
<dbReference type="Pfam" id="PF01022">
    <property type="entry name" value="HTH_5"/>
    <property type="match status" value="1"/>
</dbReference>
<evidence type="ECO:0000313" key="6">
    <source>
        <dbReference type="Proteomes" id="UP000826709"/>
    </source>
</evidence>
<dbReference type="OrthoDB" id="9623at2157"/>
<dbReference type="InterPro" id="IPR051081">
    <property type="entry name" value="HTH_MetalResp_TranReg"/>
</dbReference>
<evidence type="ECO:0000256" key="1">
    <source>
        <dbReference type="ARBA" id="ARBA00023015"/>
    </source>
</evidence>
<dbReference type="GO" id="GO:0003700">
    <property type="term" value="F:DNA-binding transcription factor activity"/>
    <property type="evidence" value="ECO:0007669"/>
    <property type="project" value="InterPro"/>
</dbReference>
<keyword evidence="6" id="KW-1185">Reference proteome</keyword>
<name>A0A8G1EHK5_9EURY</name>
<accession>A0A8G1EHK5</accession>
<dbReference type="KEGG" id="mfk:E2N92_03580"/>
<dbReference type="SMART" id="SM00418">
    <property type="entry name" value="HTH_ARSR"/>
    <property type="match status" value="1"/>
</dbReference>
<dbReference type="SUPFAM" id="SSF46785">
    <property type="entry name" value="Winged helix' DNA-binding domain"/>
    <property type="match status" value="1"/>
</dbReference>
<dbReference type="InterPro" id="IPR036390">
    <property type="entry name" value="WH_DNA-bd_sf"/>
</dbReference>
<sequence>MLISTTTSLKDLSDLLGFLGNEQRLRILRAIAEEEKYAREISEELGISRPLVTIYLKQLEKRGLAVGTARVTDDPPLMRRYYRAAPFALVVDLELIKHLREE</sequence>
<keyword evidence="3" id="KW-0804">Transcription</keyword>
<proteinExistence type="predicted"/>
<dbReference type="Gene3D" id="1.10.10.10">
    <property type="entry name" value="Winged helix-like DNA-binding domain superfamily/Winged helix DNA-binding domain"/>
    <property type="match status" value="1"/>
</dbReference>
<dbReference type="GO" id="GO:0003677">
    <property type="term" value="F:DNA binding"/>
    <property type="evidence" value="ECO:0007669"/>
    <property type="project" value="UniProtKB-KW"/>
</dbReference>
<evidence type="ECO:0000256" key="2">
    <source>
        <dbReference type="ARBA" id="ARBA00023125"/>
    </source>
</evidence>
<dbReference type="InterPro" id="IPR001845">
    <property type="entry name" value="HTH_ArsR_DNA-bd_dom"/>
</dbReference>
<dbReference type="EMBL" id="CP037968">
    <property type="protein sequence ID" value="QYZ80384.1"/>
    <property type="molecule type" value="Genomic_DNA"/>
</dbReference>